<feature type="compositionally biased region" description="Basic and acidic residues" evidence="1">
    <location>
        <begin position="86"/>
        <end position="112"/>
    </location>
</feature>
<accession>A0A0E0FUR2</accession>
<evidence type="ECO:0000313" key="3">
    <source>
        <dbReference type="Proteomes" id="UP000006591"/>
    </source>
</evidence>
<reference evidence="2" key="1">
    <citation type="submission" date="2015-04" db="UniProtKB">
        <authorList>
            <consortium name="EnsemblPlants"/>
        </authorList>
    </citation>
    <scope>IDENTIFICATION</scope>
    <source>
        <strain evidence="2">SL10</strain>
    </source>
</reference>
<evidence type="ECO:0000256" key="1">
    <source>
        <dbReference type="SAM" id="MobiDB-lite"/>
    </source>
</evidence>
<dbReference type="Proteomes" id="UP000006591">
    <property type="component" value="Chromosome 1"/>
</dbReference>
<dbReference type="AlphaFoldDB" id="A0A0E0FUR2"/>
<dbReference type="EnsemblPlants" id="ONIVA01G39600.2">
    <property type="protein sequence ID" value="ONIVA01G39600.2"/>
    <property type="gene ID" value="ONIVA01G39600"/>
</dbReference>
<organism evidence="2">
    <name type="scientific">Oryza nivara</name>
    <name type="common">Indian wild rice</name>
    <name type="synonym">Oryza sativa f. spontanea</name>
    <dbReference type="NCBI Taxonomy" id="4536"/>
    <lineage>
        <taxon>Eukaryota</taxon>
        <taxon>Viridiplantae</taxon>
        <taxon>Streptophyta</taxon>
        <taxon>Embryophyta</taxon>
        <taxon>Tracheophyta</taxon>
        <taxon>Spermatophyta</taxon>
        <taxon>Magnoliopsida</taxon>
        <taxon>Liliopsida</taxon>
        <taxon>Poales</taxon>
        <taxon>Poaceae</taxon>
        <taxon>BOP clade</taxon>
        <taxon>Oryzoideae</taxon>
        <taxon>Oryzeae</taxon>
        <taxon>Oryzinae</taxon>
        <taxon>Oryza</taxon>
    </lineage>
</organism>
<sequence>MAMRSMEGCRQRWGRRTEGWRSDLDSVTGELAEEEIFVSRRRLGNGDASVRVGSRGAVMTAMVTGVGAADWTTEIAIGVRAAWRRRTSEDGKIQRGEGKWERRSGSRDEDSRQPAAVKGGGAGRMDWVGEDGDGGAGSATWWGSDGVGGRRWRGGWKATAVDDDGCGGCGRYPPMREDEPRSWVGIVAPFDLAIRRFICQVGVTVTTAEF</sequence>
<dbReference type="Gramene" id="ONIVA01G39600.2">
    <property type="protein sequence ID" value="ONIVA01G39600.2"/>
    <property type="gene ID" value="ONIVA01G39600"/>
</dbReference>
<protein>
    <recommendedName>
        <fullName evidence="4">DUF834 domain-containing protein</fullName>
    </recommendedName>
</protein>
<reference evidence="2" key="2">
    <citation type="submission" date="2018-04" db="EMBL/GenBank/DDBJ databases">
        <title>OnivRS2 (Oryza nivara Reference Sequence Version 2).</title>
        <authorList>
            <person name="Zhang J."/>
            <person name="Kudrna D."/>
            <person name="Lee S."/>
            <person name="Talag J."/>
            <person name="Rajasekar S."/>
            <person name="Welchert J."/>
            <person name="Hsing Y.-I."/>
            <person name="Wing R.A."/>
        </authorList>
    </citation>
    <scope>NUCLEOTIDE SEQUENCE [LARGE SCALE GENOMIC DNA]</scope>
</reference>
<dbReference type="HOGENOM" id="CLU_1311894_0_0_1"/>
<feature type="region of interest" description="Disordered" evidence="1">
    <location>
        <begin position="86"/>
        <end position="143"/>
    </location>
</feature>
<evidence type="ECO:0000313" key="2">
    <source>
        <dbReference type="EnsemblPlants" id="ONIVA01G39600.2"/>
    </source>
</evidence>
<name>A0A0E0FUR2_ORYNI</name>
<evidence type="ECO:0008006" key="4">
    <source>
        <dbReference type="Google" id="ProtNLM"/>
    </source>
</evidence>
<keyword evidence="3" id="KW-1185">Reference proteome</keyword>
<proteinExistence type="predicted"/>